<dbReference type="WBParaSite" id="TCONS_00005424.p1">
    <property type="protein sequence ID" value="TCONS_00005424.p1"/>
    <property type="gene ID" value="XLOC_003715"/>
</dbReference>
<keyword evidence="2" id="KW-1185">Reference proteome</keyword>
<protein>
    <submittedName>
        <fullName evidence="3">Cystatin domain-containing protein</fullName>
    </submittedName>
</protein>
<proteinExistence type="predicted"/>
<evidence type="ECO:0000313" key="2">
    <source>
        <dbReference type="Proteomes" id="UP000035681"/>
    </source>
</evidence>
<reference evidence="3" key="1">
    <citation type="submission" date="2024-02" db="UniProtKB">
        <authorList>
            <consortium name="WormBaseParasite"/>
        </authorList>
    </citation>
    <scope>IDENTIFICATION</scope>
</reference>
<keyword evidence="1" id="KW-0472">Membrane</keyword>
<name>A0AAF5D1R8_STRER</name>
<feature type="transmembrane region" description="Helical" evidence="1">
    <location>
        <begin position="124"/>
        <end position="141"/>
    </location>
</feature>
<dbReference type="Proteomes" id="UP000035681">
    <property type="component" value="Unplaced"/>
</dbReference>
<evidence type="ECO:0000313" key="3">
    <source>
        <dbReference type="WBParaSite" id="TCONS_00005424.p1"/>
    </source>
</evidence>
<organism evidence="2 3">
    <name type="scientific">Strongyloides stercoralis</name>
    <name type="common">Threadworm</name>
    <dbReference type="NCBI Taxonomy" id="6248"/>
    <lineage>
        <taxon>Eukaryota</taxon>
        <taxon>Metazoa</taxon>
        <taxon>Ecdysozoa</taxon>
        <taxon>Nematoda</taxon>
        <taxon>Chromadorea</taxon>
        <taxon>Rhabditida</taxon>
        <taxon>Tylenchina</taxon>
        <taxon>Panagrolaimomorpha</taxon>
        <taxon>Strongyloidoidea</taxon>
        <taxon>Strongyloididae</taxon>
        <taxon>Strongyloides</taxon>
    </lineage>
</organism>
<keyword evidence="1" id="KW-1133">Transmembrane helix</keyword>
<keyword evidence="1" id="KW-0812">Transmembrane</keyword>
<accession>A0AAF5D1R8</accession>
<dbReference type="AlphaFoldDB" id="A0AAF5D1R8"/>
<sequence>MYLKFIELSFLIAAFIAVSSLAGFLEYTPMRYSKSALAYDLAERAIKKFNSKRKRSVDRVELCVVQAAFRKEKKRELFRVYVATFKPICSRQAGNDCFPTLMAEFVKIRKNKFKLNYVQPTQKFFCLIAVFLAVSSLAGFLEYTPMRYSRSALVYDLAERAIKKYNSKRKRSVDRVELCVVQAAFRKEKKRELFRVYTATFKPICTREAGNDCYPTLMAEFVKIRKNKFKLNYVQPTQKLIQSVPICHFPE</sequence>
<feature type="transmembrane region" description="Helical" evidence="1">
    <location>
        <begin position="6"/>
        <end position="25"/>
    </location>
</feature>
<evidence type="ECO:0000256" key="1">
    <source>
        <dbReference type="SAM" id="Phobius"/>
    </source>
</evidence>